<evidence type="ECO:0000256" key="7">
    <source>
        <dbReference type="ARBA" id="ARBA00023231"/>
    </source>
</evidence>
<name>A0A177MSM9_METMH</name>
<keyword evidence="4 10" id="KW-0479">Metal-binding</keyword>
<dbReference type="Gene3D" id="1.10.10.1100">
    <property type="entry name" value="BFD-like [2Fe-2S]-binding domain"/>
    <property type="match status" value="1"/>
</dbReference>
<keyword evidence="3 10" id="KW-0001">2Fe-2S</keyword>
<dbReference type="SUPFAM" id="SSF82649">
    <property type="entry name" value="SufE/NifU"/>
    <property type="match status" value="1"/>
</dbReference>
<feature type="domain" description="NIF system FeS cluster assembly NifU C-terminal" evidence="11">
    <location>
        <begin position="222"/>
        <end position="286"/>
    </location>
</feature>
<dbReference type="GO" id="GO:0005506">
    <property type="term" value="F:iron ion binding"/>
    <property type="evidence" value="ECO:0007669"/>
    <property type="project" value="InterPro"/>
</dbReference>
<feature type="binding site" evidence="10">
    <location>
        <position position="62"/>
    </location>
    <ligand>
        <name>Fe cation</name>
        <dbReference type="ChEBI" id="CHEBI:24875"/>
    </ligand>
</feature>
<reference evidence="14 15" key="1">
    <citation type="submission" date="2016-03" db="EMBL/GenBank/DDBJ databases">
        <authorList>
            <person name="Ploux O."/>
        </authorList>
    </citation>
    <scope>NUCLEOTIDE SEQUENCE [LARGE SCALE GENOMIC DNA]</scope>
    <source>
        <strain evidence="14 15">R-45363</strain>
    </source>
</reference>
<dbReference type="InterPro" id="IPR007419">
    <property type="entry name" value="BFD-like_2Fe2S-bd_dom"/>
</dbReference>
<evidence type="ECO:0000259" key="13">
    <source>
        <dbReference type="Pfam" id="PF04324"/>
    </source>
</evidence>
<sequence length="303" mass="32727">MWDYSDKVKDHFFNPKNAGAVVDANAIGEVGSISCGDALRLTLKVNDDTEVIEDAGFQTFGCGSAIASSSVLTEIIKGLTLDEALKVTNQEIAAELDGLPPEKMHCSVMGREALQAAIANYRGEEWKDDHEEGALVCKCFAIDAVMIEEMVWANKLRTVEDVTNYTKAGGGCAACHEDIEAILEKVLKERGETFDPSAAPIAKPEPVVAKGPLTNLQRIKKIEEVIMSFRPQLMADGGDVELVEVVDKTAYVNMTGACNGCQMSAMTIAGIQQRLMEVMGEFIKVVPASQMPKLVTIEEASHA</sequence>
<keyword evidence="5 10" id="KW-0408">Iron</keyword>
<evidence type="ECO:0000259" key="11">
    <source>
        <dbReference type="Pfam" id="PF01106"/>
    </source>
</evidence>
<dbReference type="PIRSF" id="PIRSF000375">
    <property type="entry name" value="NifU"/>
    <property type="match status" value="1"/>
</dbReference>
<feature type="domain" description="BFD-like [2Fe-2S]-binding" evidence="13">
    <location>
        <begin position="135"/>
        <end position="184"/>
    </location>
</feature>
<dbReference type="InterPro" id="IPR041854">
    <property type="entry name" value="BFD-like_2Fe2S-bd_dom_sf"/>
</dbReference>
<comment type="caution">
    <text evidence="14">The sequence shown here is derived from an EMBL/GenBank/DDBJ whole genome shotgun (WGS) entry which is preliminary data.</text>
</comment>
<feature type="domain" description="NIF system FeS cluster assembly NifU N-terminal" evidence="12">
    <location>
        <begin position="4"/>
        <end position="125"/>
    </location>
</feature>
<dbReference type="GO" id="GO:0016226">
    <property type="term" value="P:iron-sulfur cluster assembly"/>
    <property type="evidence" value="ECO:0007669"/>
    <property type="project" value="InterPro"/>
</dbReference>
<keyword evidence="7 9" id="KW-0535">Nitrogen fixation</keyword>
<evidence type="ECO:0000256" key="2">
    <source>
        <dbReference type="ARBA" id="ARBA00015278"/>
    </source>
</evidence>
<dbReference type="CDD" id="cd06664">
    <property type="entry name" value="IscU_like"/>
    <property type="match status" value="1"/>
</dbReference>
<dbReference type="InterPro" id="IPR010238">
    <property type="entry name" value="NIF_FeS_clus_asmbl_NifU"/>
</dbReference>
<dbReference type="Gene3D" id="3.90.1010.10">
    <property type="match status" value="1"/>
</dbReference>
<comment type="similarity">
    <text evidence="1 9">Belongs to the NifU family.</text>
</comment>
<evidence type="ECO:0000256" key="4">
    <source>
        <dbReference type="ARBA" id="ARBA00022723"/>
    </source>
</evidence>
<dbReference type="Gene3D" id="3.30.300.130">
    <property type="entry name" value="Fe-S cluster assembly (FSCA)"/>
    <property type="match status" value="1"/>
</dbReference>
<keyword evidence="6 10" id="KW-0411">Iron-sulfur</keyword>
<gene>
    <name evidence="14" type="ORF">A1332_06890</name>
</gene>
<evidence type="ECO:0000313" key="15">
    <source>
        <dbReference type="Proteomes" id="UP000078090"/>
    </source>
</evidence>
<evidence type="ECO:0000313" key="14">
    <source>
        <dbReference type="EMBL" id="OAI08495.1"/>
    </source>
</evidence>
<dbReference type="InterPro" id="IPR034904">
    <property type="entry name" value="FSCA_dom_sf"/>
</dbReference>
<dbReference type="Pfam" id="PF01106">
    <property type="entry name" value="NifU"/>
    <property type="match status" value="1"/>
</dbReference>
<dbReference type="EMBL" id="LUUG01000044">
    <property type="protein sequence ID" value="OAI08495.1"/>
    <property type="molecule type" value="Genomic_DNA"/>
</dbReference>
<dbReference type="RefSeq" id="WP_064006989.1">
    <property type="nucleotide sequence ID" value="NZ_LUUG01000044.1"/>
</dbReference>
<dbReference type="InterPro" id="IPR016217">
    <property type="entry name" value="N_fixation_NifU"/>
</dbReference>
<proteinExistence type="inferred from homology"/>
<dbReference type="InterPro" id="IPR002871">
    <property type="entry name" value="NIF_FeS_clus_asmbl_NifU_N"/>
</dbReference>
<protein>
    <recommendedName>
        <fullName evidence="2 9">Nitrogen fixation protein NifU</fullName>
    </recommendedName>
</protein>
<comment type="cofactor">
    <cofactor evidence="10">
        <name>[2Fe-2S] cluster</name>
        <dbReference type="ChEBI" id="CHEBI:190135"/>
    </cofactor>
    <text evidence="10">Binds 1 [2Fe-2S] cluster per subunit.</text>
</comment>
<evidence type="ECO:0000256" key="5">
    <source>
        <dbReference type="ARBA" id="ARBA00023004"/>
    </source>
</evidence>
<evidence type="ECO:0000256" key="1">
    <source>
        <dbReference type="ARBA" id="ARBA00006420"/>
    </source>
</evidence>
<comment type="cofactor">
    <cofactor evidence="10">
        <name>Fe cation</name>
        <dbReference type="ChEBI" id="CHEBI:24875"/>
    </cofactor>
    <text evidence="10">Binds 1 Fe cation per subunit.</text>
</comment>
<dbReference type="NCBIfam" id="TIGR02000">
    <property type="entry name" value="NifU_proper"/>
    <property type="match status" value="1"/>
</dbReference>
<dbReference type="InterPro" id="IPR001075">
    <property type="entry name" value="NIF_FeS_clus_asmbl_NifU_C"/>
</dbReference>
<feature type="binding site" evidence="10">
    <location>
        <position position="175"/>
    </location>
    <ligand>
        <name>[2Fe-2S] cluster</name>
        <dbReference type="ChEBI" id="CHEBI:190135"/>
    </ligand>
</feature>
<dbReference type="PANTHER" id="PTHR10093">
    <property type="entry name" value="IRON-SULFUR CLUSTER ASSEMBLY ENZYME NIFU HOMOLOG"/>
    <property type="match status" value="1"/>
</dbReference>
<dbReference type="AlphaFoldDB" id="A0A177MSM9"/>
<evidence type="ECO:0000256" key="10">
    <source>
        <dbReference type="PIRSR" id="PIRSR000375-1"/>
    </source>
</evidence>
<dbReference type="Pfam" id="PF04324">
    <property type="entry name" value="Fer2_BFD"/>
    <property type="match status" value="1"/>
</dbReference>
<organism evidence="14 15">
    <name type="scientific">Methylomonas methanica</name>
    <dbReference type="NCBI Taxonomy" id="421"/>
    <lineage>
        <taxon>Bacteria</taxon>
        <taxon>Pseudomonadati</taxon>
        <taxon>Pseudomonadota</taxon>
        <taxon>Gammaproteobacteria</taxon>
        <taxon>Methylococcales</taxon>
        <taxon>Methylococcaceae</taxon>
        <taxon>Methylomonas</taxon>
    </lineage>
</organism>
<dbReference type="OrthoDB" id="9808097at2"/>
<feature type="binding site" evidence="10">
    <location>
        <position position="35"/>
    </location>
    <ligand>
        <name>Fe cation</name>
        <dbReference type="ChEBI" id="CHEBI:24875"/>
    </ligand>
</feature>
<comment type="cofactor">
    <cofactor evidence="8">
        <name>[2Fe-2S] cluster</name>
        <dbReference type="ChEBI" id="CHEBI:190135"/>
    </cofactor>
</comment>
<evidence type="ECO:0000256" key="6">
    <source>
        <dbReference type="ARBA" id="ARBA00023014"/>
    </source>
</evidence>
<evidence type="ECO:0000259" key="12">
    <source>
        <dbReference type="Pfam" id="PF01592"/>
    </source>
</evidence>
<comment type="function">
    <text evidence="9">May be involved in the formation or repair of [Fe-S] clusters present in iron-sulfur proteins.</text>
</comment>
<dbReference type="SUPFAM" id="SSF117916">
    <property type="entry name" value="Fe-S cluster assembly (FSCA) domain-like"/>
    <property type="match status" value="1"/>
</dbReference>
<dbReference type="Pfam" id="PF01592">
    <property type="entry name" value="NifU_N"/>
    <property type="match status" value="1"/>
</dbReference>
<evidence type="ECO:0000256" key="8">
    <source>
        <dbReference type="ARBA" id="ARBA00034078"/>
    </source>
</evidence>
<evidence type="ECO:0000256" key="3">
    <source>
        <dbReference type="ARBA" id="ARBA00022714"/>
    </source>
</evidence>
<feature type="binding site" evidence="10">
    <location>
        <position position="137"/>
    </location>
    <ligand>
        <name>[2Fe-2S] cluster</name>
        <dbReference type="ChEBI" id="CHEBI:190135"/>
    </ligand>
</feature>
<dbReference type="Proteomes" id="UP000078090">
    <property type="component" value="Unassembled WGS sequence"/>
</dbReference>
<feature type="binding site" evidence="10">
    <location>
        <position position="172"/>
    </location>
    <ligand>
        <name>[2Fe-2S] cluster</name>
        <dbReference type="ChEBI" id="CHEBI:190135"/>
    </ligand>
</feature>
<dbReference type="GO" id="GO:0051537">
    <property type="term" value="F:2 iron, 2 sulfur cluster binding"/>
    <property type="evidence" value="ECO:0007669"/>
    <property type="project" value="UniProtKB-KW"/>
</dbReference>
<dbReference type="CDD" id="cd19947">
    <property type="entry name" value="NifU_Fer2_BFD-like"/>
    <property type="match status" value="1"/>
</dbReference>
<accession>A0A177MSM9</accession>
<feature type="binding site" evidence="10">
    <location>
        <position position="139"/>
    </location>
    <ligand>
        <name>[2Fe-2S] cluster</name>
        <dbReference type="ChEBI" id="CHEBI:190135"/>
    </ligand>
</feature>
<feature type="binding site" evidence="10">
    <location>
        <position position="106"/>
    </location>
    <ligand>
        <name>Fe cation</name>
        <dbReference type="ChEBI" id="CHEBI:24875"/>
    </ligand>
</feature>
<evidence type="ECO:0000256" key="9">
    <source>
        <dbReference type="PIRNR" id="PIRNR000375"/>
    </source>
</evidence>